<evidence type="ECO:0000259" key="2">
    <source>
        <dbReference type="SMART" id="SM00062"/>
    </source>
</evidence>
<dbReference type="AlphaFoldDB" id="A0A1D8B0C8"/>
<dbReference type="PROSITE" id="PS51257">
    <property type="entry name" value="PROKAR_LIPOPROTEIN"/>
    <property type="match status" value="1"/>
</dbReference>
<dbReference type="InterPro" id="IPR001638">
    <property type="entry name" value="Solute-binding_3/MltF_N"/>
</dbReference>
<protein>
    <recommendedName>
        <fullName evidence="2">Solute-binding protein family 3/N-terminal domain-containing protein</fullName>
    </recommendedName>
</protein>
<dbReference type="Proteomes" id="UP000095214">
    <property type="component" value="Chromosome"/>
</dbReference>
<dbReference type="RefSeq" id="WP_009399830.1">
    <property type="nucleotide sequence ID" value="NZ_CP017298.1"/>
</dbReference>
<dbReference type="EMBL" id="CP017298">
    <property type="protein sequence ID" value="AOS46576.1"/>
    <property type="molecule type" value="Genomic_DNA"/>
</dbReference>
<accession>A0A1D8B0C8</accession>
<dbReference type="InterPro" id="IPR027939">
    <property type="entry name" value="NMT1/THI5"/>
</dbReference>
<sequence length="341" mass="34948">MTLSRILRAAAALAVTALGLSACGSQQAAPASGGNDRSTSVVVGLTYIPNVQFAPAYVAVSEGIFTDNGVDASVRHHGSDEGLFTALLAGEEDVVIASGDEAAVASTQGMDLVSIGSYYRDYPGTVIVRDDSPIQSLADLKGATIGIPGEYGSNWYATLAALQGAGLTLADVTVSSIGYTQQAALTQGDVDAVVGFSNNDLVQMRLAGLDVRSIGLPDDAPLIGASIITTRAWAASHPDQARGVVASLGAAMEAIHQRPDAAIEATMAQTGTDSGAEAAARAVLEATDPLWVDESGSANTAQDLERWGMMADFLRQINAVTTDIDVSSVVTNDYAAAPRSS</sequence>
<keyword evidence="1" id="KW-0732">Signal</keyword>
<dbReference type="KEGG" id="phon:BH719_00585"/>
<name>A0A1D8B0C8_9ACTO</name>
<dbReference type="InterPro" id="IPR015168">
    <property type="entry name" value="SsuA/THI5"/>
</dbReference>
<evidence type="ECO:0000256" key="1">
    <source>
        <dbReference type="SAM" id="SignalP"/>
    </source>
</evidence>
<dbReference type="Pfam" id="PF09084">
    <property type="entry name" value="NMT1"/>
    <property type="match status" value="1"/>
</dbReference>
<dbReference type="PANTHER" id="PTHR31528">
    <property type="entry name" value="4-AMINO-5-HYDROXYMETHYL-2-METHYLPYRIMIDINE PHOSPHATE SYNTHASE THI11-RELATED"/>
    <property type="match status" value="1"/>
</dbReference>
<evidence type="ECO:0000313" key="4">
    <source>
        <dbReference type="Proteomes" id="UP000095214"/>
    </source>
</evidence>
<dbReference type="SUPFAM" id="SSF53850">
    <property type="entry name" value="Periplasmic binding protein-like II"/>
    <property type="match status" value="1"/>
</dbReference>
<feature type="domain" description="Solute-binding protein family 3/N-terminal" evidence="2">
    <location>
        <begin position="40"/>
        <end position="259"/>
    </location>
</feature>
<reference evidence="3 4" key="1">
    <citation type="submission" date="2016-09" db="EMBL/GenBank/DDBJ databases">
        <title>Complete genome sequence of Actinomyces hongkongensis HKU8.</title>
        <authorList>
            <person name="Gao Y.-X."/>
            <person name="Zhou Y.-Y."/>
            <person name="Xie Y."/>
            <person name="Wang M."/>
            <person name="Wang S.-J."/>
            <person name="Shen S.-G."/>
        </authorList>
    </citation>
    <scope>NUCLEOTIDE SEQUENCE [LARGE SCALE GENOMIC DNA]</scope>
    <source>
        <strain evidence="3 4">HKU8</strain>
    </source>
</reference>
<dbReference type="STRING" id="178339.BH719_00585"/>
<organism evidence="3 4">
    <name type="scientific">Pauljensenia hongkongensis</name>
    <dbReference type="NCBI Taxonomy" id="178339"/>
    <lineage>
        <taxon>Bacteria</taxon>
        <taxon>Bacillati</taxon>
        <taxon>Actinomycetota</taxon>
        <taxon>Actinomycetes</taxon>
        <taxon>Actinomycetales</taxon>
        <taxon>Actinomycetaceae</taxon>
        <taxon>Pauljensenia</taxon>
    </lineage>
</organism>
<evidence type="ECO:0000313" key="3">
    <source>
        <dbReference type="EMBL" id="AOS46576.1"/>
    </source>
</evidence>
<dbReference type="SMART" id="SM00062">
    <property type="entry name" value="PBPb"/>
    <property type="match status" value="1"/>
</dbReference>
<feature type="chain" id="PRO_5009105455" description="Solute-binding protein family 3/N-terminal domain-containing protein" evidence="1">
    <location>
        <begin position="29"/>
        <end position="341"/>
    </location>
</feature>
<dbReference type="OrthoDB" id="7808807at2"/>
<feature type="signal peptide" evidence="1">
    <location>
        <begin position="1"/>
        <end position="28"/>
    </location>
</feature>
<dbReference type="PANTHER" id="PTHR31528:SF15">
    <property type="entry name" value="RIBOFLAVIN-BINDING PROTEIN RIBY"/>
    <property type="match status" value="1"/>
</dbReference>
<proteinExistence type="predicted"/>
<dbReference type="GO" id="GO:0009228">
    <property type="term" value="P:thiamine biosynthetic process"/>
    <property type="evidence" value="ECO:0007669"/>
    <property type="project" value="InterPro"/>
</dbReference>
<keyword evidence="4" id="KW-1185">Reference proteome</keyword>
<gene>
    <name evidence="3" type="ORF">BH719_00585</name>
</gene>
<dbReference type="Gene3D" id="3.40.190.10">
    <property type="entry name" value="Periplasmic binding protein-like II"/>
    <property type="match status" value="2"/>
</dbReference>